<sequence length="304" mass="33216">MEAATKKSDRLPQTIPFLYLFHCPDIGLSLLLFDIPCSSRRSSSRAEDVATVDVHTARGLLSTDHIYLDVRTEEEFNRSHVEGALNVPFVFITSEGMKKNPDFLSKVASICNKEDRLVVGCHGGGRSIMACVDLVNAGYTGVKNMGGGYCKWVDAGFAADQGKVARATKKAEDVETVDVHTAKGLLSNKDHVYLDVRTEEEFNKSHVEGALNVPFMFKTSEGKKKNPDFLSKVTAICKKEDRLVVGCNSGGRSIMACVELVNAGYANVRNMEGGYSKWVDAGFAADQGKPAEELKTACKFRSKT</sequence>
<reference evidence="2 3" key="1">
    <citation type="journal article" date="2023" name="Hortic Res">
        <title>Pangenome of water caltrop reveals structural variations and asymmetric subgenome divergence after allopolyploidization.</title>
        <authorList>
            <person name="Zhang X."/>
            <person name="Chen Y."/>
            <person name="Wang L."/>
            <person name="Yuan Y."/>
            <person name="Fang M."/>
            <person name="Shi L."/>
            <person name="Lu R."/>
            <person name="Comes H.P."/>
            <person name="Ma Y."/>
            <person name="Chen Y."/>
            <person name="Huang G."/>
            <person name="Zhou Y."/>
            <person name="Zheng Z."/>
            <person name="Qiu Y."/>
        </authorList>
    </citation>
    <scope>NUCLEOTIDE SEQUENCE [LARGE SCALE GENOMIC DNA]</scope>
    <source>
        <tissue evidence="2">Roots</tissue>
    </source>
</reference>
<evidence type="ECO:0000313" key="3">
    <source>
        <dbReference type="Proteomes" id="UP001345219"/>
    </source>
</evidence>
<dbReference type="EMBL" id="JAXIOK010000013">
    <property type="protein sequence ID" value="KAK4757194.1"/>
    <property type="molecule type" value="Genomic_DNA"/>
</dbReference>
<dbReference type="PANTHER" id="PTHR44542:SF14">
    <property type="entry name" value="PROTEIN HIGH ARSENIC CONTENT 1, MITOCHONDRIAL-RELATED"/>
    <property type="match status" value="1"/>
</dbReference>
<dbReference type="GO" id="GO:0003824">
    <property type="term" value="F:catalytic activity"/>
    <property type="evidence" value="ECO:0007669"/>
    <property type="project" value="InterPro"/>
</dbReference>
<dbReference type="Pfam" id="PF00581">
    <property type="entry name" value="Rhodanese"/>
    <property type="match status" value="2"/>
</dbReference>
<comment type="caution">
    <text evidence="2">The sequence shown here is derived from an EMBL/GenBank/DDBJ whole genome shotgun (WGS) entry which is preliminary data.</text>
</comment>
<organism evidence="2 3">
    <name type="scientific">Trapa incisa</name>
    <dbReference type="NCBI Taxonomy" id="236973"/>
    <lineage>
        <taxon>Eukaryota</taxon>
        <taxon>Viridiplantae</taxon>
        <taxon>Streptophyta</taxon>
        <taxon>Embryophyta</taxon>
        <taxon>Tracheophyta</taxon>
        <taxon>Spermatophyta</taxon>
        <taxon>Magnoliopsida</taxon>
        <taxon>eudicotyledons</taxon>
        <taxon>Gunneridae</taxon>
        <taxon>Pentapetalae</taxon>
        <taxon>rosids</taxon>
        <taxon>malvids</taxon>
        <taxon>Myrtales</taxon>
        <taxon>Lythraceae</taxon>
        <taxon>Trapa</taxon>
    </lineage>
</organism>
<dbReference type="Proteomes" id="UP001345219">
    <property type="component" value="Chromosome 6"/>
</dbReference>
<dbReference type="CDD" id="cd00158">
    <property type="entry name" value="RHOD"/>
    <property type="match status" value="2"/>
</dbReference>
<gene>
    <name evidence="2" type="ORF">SAY87_007321</name>
</gene>
<evidence type="ECO:0000259" key="1">
    <source>
        <dbReference type="PROSITE" id="PS50206"/>
    </source>
</evidence>
<dbReference type="PANTHER" id="PTHR44542">
    <property type="entry name" value="THIOSULFATE SULFURTRANSFERASE 18"/>
    <property type="match status" value="1"/>
</dbReference>
<evidence type="ECO:0000313" key="2">
    <source>
        <dbReference type="EMBL" id="KAK4757194.1"/>
    </source>
</evidence>
<dbReference type="SMART" id="SM00450">
    <property type="entry name" value="RHOD"/>
    <property type="match status" value="2"/>
</dbReference>
<name>A0AAN7K0T6_9MYRT</name>
<dbReference type="InterPro" id="IPR001763">
    <property type="entry name" value="Rhodanese-like_dom"/>
</dbReference>
<dbReference type="InterPro" id="IPR044684">
    <property type="entry name" value="STR17/STR18/HARC1-like"/>
</dbReference>
<proteinExistence type="predicted"/>
<accession>A0AAN7K0T6</accession>
<keyword evidence="3" id="KW-1185">Reference proteome</keyword>
<dbReference type="SUPFAM" id="SSF52821">
    <property type="entry name" value="Rhodanese/Cell cycle control phosphatase"/>
    <property type="match status" value="2"/>
</dbReference>
<feature type="domain" description="Rhodanese" evidence="1">
    <location>
        <begin position="61"/>
        <end position="161"/>
    </location>
</feature>
<dbReference type="PROSITE" id="PS50206">
    <property type="entry name" value="RHODANESE_3"/>
    <property type="match status" value="2"/>
</dbReference>
<dbReference type="AlphaFoldDB" id="A0AAN7K0T6"/>
<dbReference type="Gene3D" id="3.40.250.10">
    <property type="entry name" value="Rhodanese-like domain"/>
    <property type="match status" value="2"/>
</dbReference>
<dbReference type="InterPro" id="IPR036873">
    <property type="entry name" value="Rhodanese-like_dom_sf"/>
</dbReference>
<protein>
    <recommendedName>
        <fullName evidence="1">Rhodanese domain-containing protein</fullName>
    </recommendedName>
</protein>
<feature type="domain" description="Rhodanese" evidence="1">
    <location>
        <begin position="187"/>
        <end position="287"/>
    </location>
</feature>